<organism evidence="3 4">
    <name type="scientific">Penicillium steckii</name>
    <dbReference type="NCBI Taxonomy" id="303698"/>
    <lineage>
        <taxon>Eukaryota</taxon>
        <taxon>Fungi</taxon>
        <taxon>Dikarya</taxon>
        <taxon>Ascomycota</taxon>
        <taxon>Pezizomycotina</taxon>
        <taxon>Eurotiomycetes</taxon>
        <taxon>Eurotiomycetidae</taxon>
        <taxon>Eurotiales</taxon>
        <taxon>Aspergillaceae</taxon>
        <taxon>Penicillium</taxon>
    </lineage>
</organism>
<feature type="transmembrane region" description="Helical" evidence="2">
    <location>
        <begin position="12"/>
        <end position="33"/>
    </location>
</feature>
<evidence type="ECO:0000313" key="4">
    <source>
        <dbReference type="Proteomes" id="UP000191285"/>
    </source>
</evidence>
<keyword evidence="2" id="KW-0812">Transmembrane</keyword>
<keyword evidence="2" id="KW-1133">Transmembrane helix</keyword>
<name>A0A1V6T4A0_9EURO</name>
<dbReference type="Proteomes" id="UP000191285">
    <property type="component" value="Unassembled WGS sequence"/>
</dbReference>
<proteinExistence type="predicted"/>
<dbReference type="STRING" id="303698.A0A1V6T4A0"/>
<dbReference type="AlphaFoldDB" id="A0A1V6T4A0"/>
<sequence>MGSSLTFAKTILIPASIALAVYLLFSLLIIPFFRRYQQRYSQYLPLHAISAHTLSLRDRIADTVMRLFLPSSWRRGAHVDDHDNISIDDEEGELMTGMTMEAARREALEQRRALAMDSTSRLGRDLEEGFMDDSDEEDHDRRTGASRQH</sequence>
<comment type="caution">
    <text evidence="3">The sequence shown here is derived from an EMBL/GenBank/DDBJ whole genome shotgun (WGS) entry which is preliminary data.</text>
</comment>
<protein>
    <submittedName>
        <fullName evidence="3">Uncharacterized protein</fullName>
    </submittedName>
</protein>
<reference evidence="4" key="1">
    <citation type="journal article" date="2017" name="Nat. Microbiol.">
        <title>Global analysis of biosynthetic gene clusters reveals vast potential of secondary metabolite production in Penicillium species.</title>
        <authorList>
            <person name="Nielsen J.C."/>
            <person name="Grijseels S."/>
            <person name="Prigent S."/>
            <person name="Ji B."/>
            <person name="Dainat J."/>
            <person name="Nielsen K.F."/>
            <person name="Frisvad J.C."/>
            <person name="Workman M."/>
            <person name="Nielsen J."/>
        </authorList>
    </citation>
    <scope>NUCLEOTIDE SEQUENCE [LARGE SCALE GENOMIC DNA]</scope>
    <source>
        <strain evidence="4">IBT 24891</strain>
    </source>
</reference>
<feature type="compositionally biased region" description="Acidic residues" evidence="1">
    <location>
        <begin position="128"/>
        <end position="138"/>
    </location>
</feature>
<evidence type="ECO:0000313" key="3">
    <source>
        <dbReference type="EMBL" id="OQE21215.1"/>
    </source>
</evidence>
<accession>A0A1V6T4A0</accession>
<keyword evidence="4" id="KW-1185">Reference proteome</keyword>
<gene>
    <name evidence="3" type="ORF">PENSTE_c012G08382</name>
</gene>
<keyword evidence="2" id="KW-0472">Membrane</keyword>
<dbReference type="OrthoDB" id="5427070at2759"/>
<evidence type="ECO:0000256" key="2">
    <source>
        <dbReference type="SAM" id="Phobius"/>
    </source>
</evidence>
<evidence type="ECO:0000256" key="1">
    <source>
        <dbReference type="SAM" id="MobiDB-lite"/>
    </source>
</evidence>
<feature type="region of interest" description="Disordered" evidence="1">
    <location>
        <begin position="117"/>
        <end position="149"/>
    </location>
</feature>
<dbReference type="EMBL" id="MLKD01000012">
    <property type="protein sequence ID" value="OQE21215.1"/>
    <property type="molecule type" value="Genomic_DNA"/>
</dbReference>